<dbReference type="EMBL" id="JAMBOL010000033">
    <property type="protein sequence ID" value="MCM3716264.1"/>
    <property type="molecule type" value="Genomic_DNA"/>
</dbReference>
<reference evidence="2" key="1">
    <citation type="submission" date="2022-05" db="EMBL/GenBank/DDBJ databases">
        <title>Comparative Genomics of Spacecraft Associated Microbes.</title>
        <authorList>
            <person name="Tran M.T."/>
            <person name="Wright A."/>
            <person name="Seuylemezian A."/>
            <person name="Eisen J."/>
            <person name="Coil D."/>
        </authorList>
    </citation>
    <scope>NUCLEOTIDE SEQUENCE</scope>
    <source>
        <strain evidence="2">214.1.1</strain>
    </source>
</reference>
<proteinExistence type="predicted"/>
<organism evidence="2 3">
    <name type="scientific">Halalkalibacter oceani</name>
    <dbReference type="NCBI Taxonomy" id="1653776"/>
    <lineage>
        <taxon>Bacteria</taxon>
        <taxon>Bacillati</taxon>
        <taxon>Bacillota</taxon>
        <taxon>Bacilli</taxon>
        <taxon>Bacillales</taxon>
        <taxon>Bacillaceae</taxon>
        <taxon>Halalkalibacter</taxon>
    </lineage>
</organism>
<evidence type="ECO:0000256" key="1">
    <source>
        <dbReference type="SAM" id="Phobius"/>
    </source>
</evidence>
<sequence length="98" mass="11357">MRGYVGIIIYIFVCLIALIKGPVVIAPLAILHLFASILLLRERIQKNKEEKRKEKEKSCSFCKKPLFEGFAHIYSNSHPGQLEYKKICHRCIDSQMSY</sequence>
<keyword evidence="1" id="KW-1133">Transmembrane helix</keyword>
<name>A0A9X2DSR0_9BACI</name>
<keyword evidence="1" id="KW-0472">Membrane</keyword>
<dbReference type="AlphaFoldDB" id="A0A9X2DSR0"/>
<dbReference type="Proteomes" id="UP001139179">
    <property type="component" value="Unassembled WGS sequence"/>
</dbReference>
<accession>A0A9X2DSR0</accession>
<evidence type="ECO:0000313" key="3">
    <source>
        <dbReference type="Proteomes" id="UP001139179"/>
    </source>
</evidence>
<keyword evidence="3" id="KW-1185">Reference proteome</keyword>
<keyword evidence="1" id="KW-0812">Transmembrane</keyword>
<evidence type="ECO:0000313" key="2">
    <source>
        <dbReference type="EMBL" id="MCM3716264.1"/>
    </source>
</evidence>
<feature type="transmembrane region" description="Helical" evidence="1">
    <location>
        <begin position="6"/>
        <end position="39"/>
    </location>
</feature>
<gene>
    <name evidence="2" type="ORF">M3202_19660</name>
</gene>
<comment type="caution">
    <text evidence="2">The sequence shown here is derived from an EMBL/GenBank/DDBJ whole genome shotgun (WGS) entry which is preliminary data.</text>
</comment>
<dbReference type="RefSeq" id="WP_251224935.1">
    <property type="nucleotide sequence ID" value="NZ_JAMBOL010000033.1"/>
</dbReference>
<protein>
    <submittedName>
        <fullName evidence="2">Uncharacterized protein</fullName>
    </submittedName>
</protein>